<protein>
    <submittedName>
        <fullName evidence="5">Uncharacterized protein LOC105178995</fullName>
    </submittedName>
</protein>
<evidence type="ECO:0000256" key="2">
    <source>
        <dbReference type="SAM" id="MobiDB-lite"/>
    </source>
</evidence>
<dbReference type="KEGG" id="sind:105178995"/>
<dbReference type="OrthoDB" id="1939300at2759"/>
<feature type="region of interest" description="Disordered" evidence="2">
    <location>
        <begin position="161"/>
        <end position="180"/>
    </location>
</feature>
<feature type="compositionally biased region" description="Pro residues" evidence="2">
    <location>
        <begin position="108"/>
        <end position="118"/>
    </location>
</feature>
<organism evidence="4 5">
    <name type="scientific">Sesamum indicum</name>
    <name type="common">Oriental sesame</name>
    <name type="synonym">Sesamum orientale</name>
    <dbReference type="NCBI Taxonomy" id="4182"/>
    <lineage>
        <taxon>Eukaryota</taxon>
        <taxon>Viridiplantae</taxon>
        <taxon>Streptophyta</taxon>
        <taxon>Embryophyta</taxon>
        <taxon>Tracheophyta</taxon>
        <taxon>Spermatophyta</taxon>
        <taxon>Magnoliopsida</taxon>
        <taxon>eudicotyledons</taxon>
        <taxon>Gunneridae</taxon>
        <taxon>Pentapetalae</taxon>
        <taxon>asterids</taxon>
        <taxon>lamiids</taxon>
        <taxon>Lamiales</taxon>
        <taxon>Pedaliaceae</taxon>
        <taxon>Sesamum</taxon>
    </lineage>
</organism>
<dbReference type="GO" id="GO:0008270">
    <property type="term" value="F:zinc ion binding"/>
    <property type="evidence" value="ECO:0007669"/>
    <property type="project" value="UniProtKB-KW"/>
</dbReference>
<dbReference type="PANTHER" id="PTHR31286:SF180">
    <property type="entry name" value="OS10G0362600 PROTEIN"/>
    <property type="match status" value="1"/>
</dbReference>
<name>A0A6I9UH16_SESIN</name>
<dbReference type="InterPro" id="IPR040256">
    <property type="entry name" value="At4g02000-like"/>
</dbReference>
<dbReference type="GeneID" id="105178995"/>
<keyword evidence="1" id="KW-0862">Zinc</keyword>
<dbReference type="AlphaFoldDB" id="A0A6I9UH16"/>
<feature type="domain" description="CCHC-type" evidence="3">
    <location>
        <begin position="74"/>
        <end position="88"/>
    </location>
</feature>
<dbReference type="InParanoid" id="A0A6I9UH16"/>
<evidence type="ECO:0000259" key="3">
    <source>
        <dbReference type="PROSITE" id="PS50158"/>
    </source>
</evidence>
<keyword evidence="1" id="KW-0479">Metal-binding</keyword>
<reference evidence="5" key="1">
    <citation type="submission" date="2025-08" db="UniProtKB">
        <authorList>
            <consortium name="RefSeq"/>
        </authorList>
    </citation>
    <scope>IDENTIFICATION</scope>
</reference>
<dbReference type="RefSeq" id="XP_011100880.1">
    <property type="nucleotide sequence ID" value="XM_011102578.1"/>
</dbReference>
<dbReference type="PANTHER" id="PTHR31286">
    <property type="entry name" value="GLYCINE-RICH CELL WALL STRUCTURAL PROTEIN 1.8-LIKE"/>
    <property type="match status" value="1"/>
</dbReference>
<keyword evidence="4" id="KW-1185">Reference proteome</keyword>
<dbReference type="Proteomes" id="UP000504604">
    <property type="component" value="Unplaced"/>
</dbReference>
<dbReference type="FunCoup" id="A0A6I9UH16">
    <property type="interactions" value="2"/>
</dbReference>
<evidence type="ECO:0000313" key="4">
    <source>
        <dbReference type="Proteomes" id="UP000504604"/>
    </source>
</evidence>
<gene>
    <name evidence="5" type="primary">LOC105178995</name>
</gene>
<feature type="compositionally biased region" description="Basic and acidic residues" evidence="2">
    <location>
        <begin position="120"/>
        <end position="130"/>
    </location>
</feature>
<sequence length="180" mass="19660">MDKGGLSTVASGIGKPLFPDAITRACTRLDFARVCVMLDVSSTLLKHIIIMTPDEEGGEIPCKIDVEYEWLPHKCTNCMTLGHLAKDCTLNKSSKPVKPPISVYIPKMGPPQPPPLPPAREVENQRKNRESPIVATGPRHEERGKAIITYNPFDALNQLPDIGELSRGPKQCSPIPGDPC</sequence>
<dbReference type="GO" id="GO:0003676">
    <property type="term" value="F:nucleic acid binding"/>
    <property type="evidence" value="ECO:0007669"/>
    <property type="project" value="InterPro"/>
</dbReference>
<accession>A0A6I9UH16</accession>
<evidence type="ECO:0000256" key="1">
    <source>
        <dbReference type="PROSITE-ProRule" id="PRU00047"/>
    </source>
</evidence>
<evidence type="ECO:0000313" key="5">
    <source>
        <dbReference type="RefSeq" id="XP_011100880.1"/>
    </source>
</evidence>
<dbReference type="PROSITE" id="PS50158">
    <property type="entry name" value="ZF_CCHC"/>
    <property type="match status" value="1"/>
</dbReference>
<keyword evidence="1" id="KW-0863">Zinc-finger</keyword>
<dbReference type="InterPro" id="IPR001878">
    <property type="entry name" value="Znf_CCHC"/>
</dbReference>
<feature type="region of interest" description="Disordered" evidence="2">
    <location>
        <begin position="108"/>
        <end position="144"/>
    </location>
</feature>
<proteinExistence type="predicted"/>